<keyword evidence="2" id="KW-0378">Hydrolase</keyword>
<name>A0A4Y7RKI2_9FIRM</name>
<sequence length="429" mass="48509">MLLPQTAEQDFLPTIPAKAARRFTTMATNAVNNLVQSTVAKLKKIEQDMVSQFMERDNQIRDFIRAIAIGEHILMIGPPGTGKSLLARTGCSYIEGGRYFEWLLNRTTDPSALLGPYSLKAMEQDRFVRKYDGMLPCAHVAFLDEFGKANEPVLNILLSILNERVFHNDGKPVPVPLRTLVAASNEWPEEDGLQALVDRLLFRHQITRIKDPAKRVQLLKMTVERRCNIYKAKHPITITLNELEALSEYVNTIDVPDMVYRAFEKLLRTMETEHGIIVSDRRAAACIKVLQGEAALNGRTQVTLSDITAVNNVLWERPEDIPKVEEETARLADPFTLELRKLVKRIDEILASSTNIPDRAERTRKAIEAKVHYEEVINKLSSLAREAKDSGQDVTRIVEQQRRAIALKDEMIRSCLGIGTEQTETESPV</sequence>
<dbReference type="Proteomes" id="UP000297597">
    <property type="component" value="Unassembled WGS sequence"/>
</dbReference>
<dbReference type="SMART" id="SM00382">
    <property type="entry name" value="AAA"/>
    <property type="match status" value="1"/>
</dbReference>
<dbReference type="InterPro" id="IPR027417">
    <property type="entry name" value="P-loop_NTPase"/>
</dbReference>
<dbReference type="PANTHER" id="PTHR32204:SF0">
    <property type="entry name" value="ATPASE RAVA"/>
    <property type="match status" value="1"/>
</dbReference>
<evidence type="ECO:0000313" key="3">
    <source>
        <dbReference type="Proteomes" id="UP000297597"/>
    </source>
</evidence>
<dbReference type="CDD" id="cd00009">
    <property type="entry name" value="AAA"/>
    <property type="match status" value="1"/>
</dbReference>
<dbReference type="GO" id="GO:0016787">
    <property type="term" value="F:hydrolase activity"/>
    <property type="evidence" value="ECO:0007669"/>
    <property type="project" value="UniProtKB-KW"/>
</dbReference>
<dbReference type="InterPro" id="IPR041538">
    <property type="entry name" value="RavA-like_AAA_lid"/>
</dbReference>
<dbReference type="Gene3D" id="3.40.50.300">
    <property type="entry name" value="P-loop containing nucleotide triphosphate hydrolases"/>
    <property type="match status" value="1"/>
</dbReference>
<dbReference type="EMBL" id="QFFZ01000056">
    <property type="protein sequence ID" value="TEB09182.1"/>
    <property type="molecule type" value="Genomic_DNA"/>
</dbReference>
<dbReference type="EC" id="3.6.3.-" evidence="2"/>
<feature type="domain" description="AAA+ ATPase" evidence="1">
    <location>
        <begin position="69"/>
        <end position="207"/>
    </location>
</feature>
<dbReference type="InterPro" id="IPR003593">
    <property type="entry name" value="AAA+_ATPase"/>
</dbReference>
<keyword evidence="3" id="KW-1185">Reference proteome</keyword>
<dbReference type="Pfam" id="PF20030">
    <property type="entry name" value="bpMoxR"/>
    <property type="match status" value="1"/>
</dbReference>
<dbReference type="InterPro" id="IPR045427">
    <property type="entry name" value="MoxR"/>
</dbReference>
<dbReference type="Pfam" id="PF17868">
    <property type="entry name" value="AAA_lid_8"/>
    <property type="match status" value="1"/>
</dbReference>
<dbReference type="SUPFAM" id="SSF52540">
    <property type="entry name" value="P-loop containing nucleoside triphosphate hydrolases"/>
    <property type="match status" value="1"/>
</dbReference>
<dbReference type="AlphaFoldDB" id="A0A4Y7RKI2"/>
<comment type="caution">
    <text evidence="2">The sequence shown here is derived from an EMBL/GenBank/DDBJ whole genome shotgun (WGS) entry which is preliminary data.</text>
</comment>
<protein>
    <submittedName>
        <fullName evidence="2">ATPase RavA</fullName>
        <ecNumber evidence="2">3.6.3.-</ecNumber>
    </submittedName>
</protein>
<gene>
    <name evidence="2" type="primary">ravA</name>
    <name evidence="2" type="ORF">Pmgp_03314</name>
</gene>
<dbReference type="PANTHER" id="PTHR32204">
    <property type="entry name" value="ATPASE RAVA"/>
    <property type="match status" value="1"/>
</dbReference>
<accession>A0A4Y7RKI2</accession>
<reference evidence="2 3" key="1">
    <citation type="journal article" date="2018" name="Environ. Microbiol.">
        <title>Novel energy conservation strategies and behaviour of Pelotomaculum schinkii driving syntrophic propionate catabolism.</title>
        <authorList>
            <person name="Hidalgo-Ahumada C.A.P."/>
            <person name="Nobu M.K."/>
            <person name="Narihiro T."/>
            <person name="Tamaki H."/>
            <person name="Liu W.T."/>
            <person name="Kamagata Y."/>
            <person name="Stams A.J.M."/>
            <person name="Imachi H."/>
            <person name="Sousa D.Z."/>
        </authorList>
    </citation>
    <scope>NUCLEOTIDE SEQUENCE [LARGE SCALE GENOMIC DNA]</scope>
    <source>
        <strain evidence="2 3">MGP</strain>
    </source>
</reference>
<evidence type="ECO:0000259" key="1">
    <source>
        <dbReference type="SMART" id="SM00382"/>
    </source>
</evidence>
<organism evidence="2 3">
    <name type="scientific">Pelotomaculum propionicicum</name>
    <dbReference type="NCBI Taxonomy" id="258475"/>
    <lineage>
        <taxon>Bacteria</taxon>
        <taxon>Bacillati</taxon>
        <taxon>Bacillota</taxon>
        <taxon>Clostridia</taxon>
        <taxon>Eubacteriales</taxon>
        <taxon>Desulfotomaculaceae</taxon>
        <taxon>Pelotomaculum</taxon>
    </lineage>
</organism>
<proteinExistence type="predicted"/>
<evidence type="ECO:0000313" key="2">
    <source>
        <dbReference type="EMBL" id="TEB09182.1"/>
    </source>
</evidence>
<dbReference type="InterPro" id="IPR050513">
    <property type="entry name" value="RavA_ATPases"/>
</dbReference>
<dbReference type="RefSeq" id="WP_192902983.1">
    <property type="nucleotide sequence ID" value="NZ_QFFZ01000056.1"/>
</dbReference>